<feature type="compositionally biased region" description="Acidic residues" evidence="2">
    <location>
        <begin position="1040"/>
        <end position="1065"/>
    </location>
</feature>
<evidence type="ECO:0000256" key="2">
    <source>
        <dbReference type="SAM" id="MobiDB-lite"/>
    </source>
</evidence>
<evidence type="ECO:0000313" key="5">
    <source>
        <dbReference type="Proteomes" id="UP000815325"/>
    </source>
</evidence>
<feature type="region of interest" description="Disordered" evidence="2">
    <location>
        <begin position="61"/>
        <end position="98"/>
    </location>
</feature>
<proteinExistence type="inferred from homology"/>
<dbReference type="Pfam" id="PF00443">
    <property type="entry name" value="UCH"/>
    <property type="match status" value="1"/>
</dbReference>
<dbReference type="InterPro" id="IPR038765">
    <property type="entry name" value="Papain-like_cys_pep_sf"/>
</dbReference>
<comment type="similarity">
    <text evidence="1">Belongs to the peptidase C19 family.</text>
</comment>
<evidence type="ECO:0000313" key="4">
    <source>
        <dbReference type="EMBL" id="KAF5834809.1"/>
    </source>
</evidence>
<feature type="region of interest" description="Disordered" evidence="2">
    <location>
        <begin position="1019"/>
        <end position="1078"/>
    </location>
</feature>
<dbReference type="Proteomes" id="UP000815325">
    <property type="component" value="Unassembled WGS sequence"/>
</dbReference>
<dbReference type="InterPro" id="IPR001394">
    <property type="entry name" value="Peptidase_C19_UCH"/>
</dbReference>
<dbReference type="PANTHER" id="PTHR24006:SF827">
    <property type="entry name" value="UBIQUITIN CARBOXYL-TERMINAL HYDROLASE 34"/>
    <property type="match status" value="1"/>
</dbReference>
<name>A0ABQ7GJN5_DUNSA</name>
<dbReference type="PROSITE" id="PS00972">
    <property type="entry name" value="USP_1"/>
    <property type="match status" value="1"/>
</dbReference>
<dbReference type="PROSITE" id="PS50235">
    <property type="entry name" value="USP_3"/>
    <property type="match status" value="1"/>
</dbReference>
<feature type="compositionally biased region" description="Low complexity" evidence="2">
    <location>
        <begin position="67"/>
        <end position="89"/>
    </location>
</feature>
<dbReference type="Gene3D" id="3.90.70.10">
    <property type="entry name" value="Cysteine proteinases"/>
    <property type="match status" value="2"/>
</dbReference>
<protein>
    <recommendedName>
        <fullName evidence="3">USP domain-containing protein</fullName>
    </recommendedName>
</protein>
<comment type="caution">
    <text evidence="4">The sequence shown here is derived from an EMBL/GenBank/DDBJ whole genome shotgun (WGS) entry which is preliminary data.</text>
</comment>
<organism evidence="4 5">
    <name type="scientific">Dunaliella salina</name>
    <name type="common">Green alga</name>
    <name type="synonym">Protococcus salinus</name>
    <dbReference type="NCBI Taxonomy" id="3046"/>
    <lineage>
        <taxon>Eukaryota</taxon>
        <taxon>Viridiplantae</taxon>
        <taxon>Chlorophyta</taxon>
        <taxon>core chlorophytes</taxon>
        <taxon>Chlorophyceae</taxon>
        <taxon>CS clade</taxon>
        <taxon>Chlamydomonadales</taxon>
        <taxon>Dunaliellaceae</taxon>
        <taxon>Dunaliella</taxon>
    </lineage>
</organism>
<keyword evidence="5" id="KW-1185">Reference proteome</keyword>
<accession>A0ABQ7GJN5</accession>
<reference evidence="4" key="1">
    <citation type="submission" date="2017-08" db="EMBL/GenBank/DDBJ databases">
        <authorList>
            <person name="Polle J.E."/>
            <person name="Barry K."/>
            <person name="Cushman J."/>
            <person name="Schmutz J."/>
            <person name="Tran D."/>
            <person name="Hathwaick L.T."/>
            <person name="Yim W.C."/>
            <person name="Jenkins J."/>
            <person name="Mckie-Krisberg Z.M."/>
            <person name="Prochnik S."/>
            <person name="Lindquist E."/>
            <person name="Dockter R.B."/>
            <person name="Adam C."/>
            <person name="Molina H."/>
            <person name="Bunkerborg J."/>
            <person name="Jin E."/>
            <person name="Buchheim M."/>
            <person name="Magnuson J."/>
        </authorList>
    </citation>
    <scope>NUCLEOTIDE SEQUENCE</scope>
    <source>
        <strain evidence="4">CCAP 19/18</strain>
    </source>
</reference>
<feature type="domain" description="USP" evidence="3">
    <location>
        <begin position="249"/>
        <end position="508"/>
    </location>
</feature>
<dbReference type="InterPro" id="IPR018200">
    <property type="entry name" value="USP_CS"/>
</dbReference>
<dbReference type="EMBL" id="MU069737">
    <property type="protein sequence ID" value="KAF5834809.1"/>
    <property type="molecule type" value="Genomic_DNA"/>
</dbReference>
<gene>
    <name evidence="4" type="ORF">DUNSADRAFT_8393</name>
</gene>
<evidence type="ECO:0000256" key="1">
    <source>
        <dbReference type="ARBA" id="ARBA00009085"/>
    </source>
</evidence>
<dbReference type="SUPFAM" id="SSF54001">
    <property type="entry name" value="Cysteine proteinases"/>
    <property type="match status" value="1"/>
</dbReference>
<evidence type="ECO:0000259" key="3">
    <source>
        <dbReference type="PROSITE" id="PS50235"/>
    </source>
</evidence>
<dbReference type="InterPro" id="IPR050164">
    <property type="entry name" value="Peptidase_C19"/>
</dbReference>
<dbReference type="InterPro" id="IPR028889">
    <property type="entry name" value="USP"/>
</dbReference>
<dbReference type="PANTHER" id="PTHR24006">
    <property type="entry name" value="UBIQUITIN CARBOXYL-TERMINAL HYDROLASE"/>
    <property type="match status" value="1"/>
</dbReference>
<sequence length="1078" mass="118088">MYVSDGRWQGWPHCWMQVVSLLPNLGQKGQPEVELQVYQLAESLLQQEVDALTDVDSCCMPTGGGSSSPRPALTTTTTGATLPALGSATSDGSVSGHGARQDVLRGRLEVVRALIQALDRAGEGSNTHQDMVRLLLRSYLFPQTGVLAQNKELDRALPNLVVSAQASQTCSKESHHSNGGPSEALLEREGLTSKRASFALGCSTTMTAGFDTLSKLHFTEGMGPMPKQPAKAGAGGAPLEALRPTHGYVGLRNGGATCYMNSVLQQLFMQPRIRALVLACVPAPPEETPNSVFAQLQAMFAHLALGRAAYFNPICFWDSFRDYDGEPINIREHQDAYEFFTRLQGELMEGENAWLCEEVGRRMAATKRTCIKQLPHTLAIHLKRFEYDHINMQRFKVRDRFEFPTTLDMYKYTAEGLAAMEGSSAQALLQSSSNSDGSGVEAGPGAAAAAGAALGMGSPPSEGGWFRFDDRCVTPWDPSCLEAECFGGGGSEDTERPNSAYMLFYDRKMRLYRDVLVSNLNLAHRAHTFDRMYAGFVRNVAEQRHDRAAGDAQATRLAAAFIGNVLLQAPSALKNSELLAWDDLLASLLTSSHTALCTFVRELLHPGLQNVVMNFLVGAGTLSPLPWLSAQLRRVQAQLIAASNQVLPRDLPEGTDVEPFLTMEPMSTHQHMLAWAWQHIFQLYSQLTQARTAFAQCKRNRSNTLPNFMIFNLANPMPCTAQPFLLLADAIALDALLLAPIPFFPVLIYSAVAIAECLYAGYRDTNEDDMLDNLSAIVAALFQSLLRCPQMELYLPVLLPNGHIRQPSLNMALGRAWAAQVAEETELQCCTRDDPGPPHLLVLPIEPEQRPLSRLVATPKGEENPLVLALMTSVEMLAEASNTHMLRLMCWDNMPISRQVLVRYINLLAQTLQEAAETSCDLASTLNMLSKIVMVAGERNPAPAPAMFEGRDRTCVDTFVLLMYAWGHSGSLLTTLTRLRNLEQSVLKDSTPRTLRPFRRLTELVDIIYPICASGATLAQQQQQQEEEPEPVGYVPMDDGMSDGDLDQADQMSAEDGEDEIEEGSEGGGQTGTPPAPL</sequence>